<dbReference type="PANTHER" id="PTHR13170:SF16">
    <property type="entry name" value="PROTEIN O-GLCNACASE"/>
    <property type="match status" value="1"/>
</dbReference>
<dbReference type="PANTHER" id="PTHR13170">
    <property type="entry name" value="O-GLCNACASE"/>
    <property type="match status" value="1"/>
</dbReference>
<evidence type="ECO:0000259" key="1">
    <source>
        <dbReference type="PROSITE" id="PS51186"/>
    </source>
</evidence>
<name>A0A6J6L317_9ZZZZ</name>
<dbReference type="InterPro" id="IPR016181">
    <property type="entry name" value="Acyl_CoA_acyltransferase"/>
</dbReference>
<dbReference type="Pfam" id="PF08445">
    <property type="entry name" value="FR47"/>
    <property type="match status" value="1"/>
</dbReference>
<feature type="domain" description="N-acetyltransferase" evidence="1">
    <location>
        <begin position="71"/>
        <end position="206"/>
    </location>
</feature>
<dbReference type="PROSITE" id="PS51186">
    <property type="entry name" value="GNAT"/>
    <property type="match status" value="1"/>
</dbReference>
<dbReference type="InterPro" id="IPR013653">
    <property type="entry name" value="GCN5-like_dom"/>
</dbReference>
<proteinExistence type="predicted"/>
<sequence length="206" mass="23554">MHLIDFPNGAYLRQSIESDRADLYRVCVQTGIIGSDASHLFRMPQMLGEIYVGPYLTFEPNYSFTIVDGEITGYLLATLDTAAFEEREEVQWWPALRSKYLNVGIENFTDEEKSLFAHMQNPPRTPKAITDEFPSQLHIDLVTKSQRKGFGKPLIMYLLKQLTEANSPGVHLHVNPINDNAIGFYEKLGFVIAHKSTDEWLMTRKL</sequence>
<dbReference type="GO" id="GO:0016747">
    <property type="term" value="F:acyltransferase activity, transferring groups other than amino-acyl groups"/>
    <property type="evidence" value="ECO:0007669"/>
    <property type="project" value="InterPro"/>
</dbReference>
<evidence type="ECO:0000313" key="2">
    <source>
        <dbReference type="EMBL" id="CAB4655936.1"/>
    </source>
</evidence>
<dbReference type="GO" id="GO:0016231">
    <property type="term" value="F:beta-N-acetylglucosaminidase activity"/>
    <property type="evidence" value="ECO:0007669"/>
    <property type="project" value="TreeGrafter"/>
</dbReference>
<dbReference type="GO" id="GO:0009100">
    <property type="term" value="P:glycoprotein metabolic process"/>
    <property type="evidence" value="ECO:0007669"/>
    <property type="project" value="TreeGrafter"/>
</dbReference>
<protein>
    <submittedName>
        <fullName evidence="2">Unannotated protein</fullName>
    </submittedName>
</protein>
<organism evidence="2">
    <name type="scientific">freshwater metagenome</name>
    <dbReference type="NCBI Taxonomy" id="449393"/>
    <lineage>
        <taxon>unclassified sequences</taxon>
        <taxon>metagenomes</taxon>
        <taxon>ecological metagenomes</taxon>
    </lineage>
</organism>
<gene>
    <name evidence="2" type="ORF">UFOPK2254_00429</name>
    <name evidence="3" type="ORF">UFOPK2907_00642</name>
</gene>
<dbReference type="EMBL" id="CAEZWO010000029">
    <property type="protein sequence ID" value="CAB4655936.1"/>
    <property type="molecule type" value="Genomic_DNA"/>
</dbReference>
<reference evidence="2" key="1">
    <citation type="submission" date="2020-05" db="EMBL/GenBank/DDBJ databases">
        <authorList>
            <person name="Chiriac C."/>
            <person name="Salcher M."/>
            <person name="Ghai R."/>
            <person name="Kavagutti S V."/>
        </authorList>
    </citation>
    <scope>NUCLEOTIDE SEQUENCE</scope>
</reference>
<dbReference type="SUPFAM" id="SSF55729">
    <property type="entry name" value="Acyl-CoA N-acyltransferases (Nat)"/>
    <property type="match status" value="1"/>
</dbReference>
<dbReference type="EMBL" id="CAEZZR010000048">
    <property type="protein sequence ID" value="CAB4772662.1"/>
    <property type="molecule type" value="Genomic_DNA"/>
</dbReference>
<evidence type="ECO:0000313" key="3">
    <source>
        <dbReference type="EMBL" id="CAB4772662.1"/>
    </source>
</evidence>
<accession>A0A6J6L317</accession>
<dbReference type="InterPro" id="IPR051822">
    <property type="entry name" value="Glycosyl_Hydrolase_84"/>
</dbReference>
<dbReference type="AlphaFoldDB" id="A0A6J6L317"/>
<dbReference type="Gene3D" id="3.40.630.30">
    <property type="match status" value="1"/>
</dbReference>
<dbReference type="InterPro" id="IPR000182">
    <property type="entry name" value="GNAT_dom"/>
</dbReference>